<name>A0A9P5HSH0_9HYPO</name>
<keyword evidence="3" id="KW-1185">Reference proteome</keyword>
<reference evidence="2" key="1">
    <citation type="submission" date="2020-03" db="EMBL/GenBank/DDBJ databases">
        <title>Draft Genome Sequence of Cylindrodendrum hubeiense.</title>
        <authorList>
            <person name="Buettner E."/>
            <person name="Kellner H."/>
        </authorList>
    </citation>
    <scope>NUCLEOTIDE SEQUENCE</scope>
    <source>
        <strain evidence="2">IHI 201604</strain>
    </source>
</reference>
<proteinExistence type="predicted"/>
<organism evidence="2 3">
    <name type="scientific">Cylindrodendrum hubeiense</name>
    <dbReference type="NCBI Taxonomy" id="595255"/>
    <lineage>
        <taxon>Eukaryota</taxon>
        <taxon>Fungi</taxon>
        <taxon>Dikarya</taxon>
        <taxon>Ascomycota</taxon>
        <taxon>Pezizomycotina</taxon>
        <taxon>Sordariomycetes</taxon>
        <taxon>Hypocreomycetidae</taxon>
        <taxon>Hypocreales</taxon>
        <taxon>Nectriaceae</taxon>
        <taxon>Cylindrodendrum</taxon>
    </lineage>
</organism>
<sequence length="344" mass="38336">MQPFHKSSLDPNSVDTETPTGQVSPENAPAHKNLSSRVLDAGPVTREDDLERGALLRDMDTGVEGHDDEAMHYLTQGDLDPVPEGEGQPDADHEFEPSLLDINKRADKRKPHEEQWQRLYRVIFPHQERCHEPFWDVAEVERMIQAHDFFHSPTAQDLLGNELEQSVLQDENITGFHHIIYERYLPLCFAQDTFSSEQNYPTDVPGGSRHHNDQTAEPVYASQSLDLNESNIAVSYAMGSPILQHASDPAAIIQAFPVLGFDENVASTLRTVDSHLSFEGLGNWVPPNTTENWGQELAGFETDILDASMNCLELEPLIDDAFFLPLPDAEDAALGIGKADGFLT</sequence>
<comment type="caution">
    <text evidence="2">The sequence shown here is derived from an EMBL/GenBank/DDBJ whole genome shotgun (WGS) entry which is preliminary data.</text>
</comment>
<dbReference type="EMBL" id="JAANBB010000002">
    <property type="protein sequence ID" value="KAF7557933.1"/>
    <property type="molecule type" value="Genomic_DNA"/>
</dbReference>
<dbReference type="OrthoDB" id="3521097at2759"/>
<evidence type="ECO:0000313" key="2">
    <source>
        <dbReference type="EMBL" id="KAF7557933.1"/>
    </source>
</evidence>
<dbReference type="AlphaFoldDB" id="A0A9P5HSH0"/>
<feature type="region of interest" description="Disordered" evidence="1">
    <location>
        <begin position="1"/>
        <end position="53"/>
    </location>
</feature>
<evidence type="ECO:0000313" key="3">
    <source>
        <dbReference type="Proteomes" id="UP000722485"/>
    </source>
</evidence>
<protein>
    <submittedName>
        <fullName evidence="2">Uncharacterized protein</fullName>
    </submittedName>
</protein>
<gene>
    <name evidence="2" type="ORF">G7Z17_g320</name>
</gene>
<dbReference type="Proteomes" id="UP000722485">
    <property type="component" value="Unassembled WGS sequence"/>
</dbReference>
<accession>A0A9P5HSH0</accession>
<feature type="compositionally biased region" description="Polar residues" evidence="1">
    <location>
        <begin position="9"/>
        <end position="25"/>
    </location>
</feature>
<evidence type="ECO:0000256" key="1">
    <source>
        <dbReference type="SAM" id="MobiDB-lite"/>
    </source>
</evidence>